<organism evidence="7 8">
    <name type="scientific">Azotobacter chroococcum</name>
    <dbReference type="NCBI Taxonomy" id="353"/>
    <lineage>
        <taxon>Bacteria</taxon>
        <taxon>Pseudomonadati</taxon>
        <taxon>Pseudomonadota</taxon>
        <taxon>Gammaproteobacteria</taxon>
        <taxon>Pseudomonadales</taxon>
        <taxon>Pseudomonadaceae</taxon>
        <taxon>Azotobacter</taxon>
    </lineage>
</organism>
<feature type="domain" description="TNase-like" evidence="6">
    <location>
        <begin position="21"/>
        <end position="142"/>
    </location>
</feature>
<evidence type="ECO:0000256" key="1">
    <source>
        <dbReference type="ARBA" id="ARBA00022722"/>
    </source>
</evidence>
<dbReference type="GO" id="GO:0016787">
    <property type="term" value="F:hydrolase activity"/>
    <property type="evidence" value="ECO:0007669"/>
    <property type="project" value="UniProtKB-KW"/>
</dbReference>
<dbReference type="PANTHER" id="PTHR12302">
    <property type="entry name" value="EBNA2 BINDING PROTEIN P100"/>
    <property type="match status" value="1"/>
</dbReference>
<sequence length="187" mass="20801">MRFKLLVASLLSVPSTLAVADASFCKVVDVSDGTNFTCLTDAKKHVKVKLAKMRAPNPKQPYGIDARQVLSGLVLGRQIWLQVLANDQYDRSVGRVYVNGIDVNARMVSLGAAWTCRLHNIDQGLLSLEELAHKARRGLWALPESGRLPPWEWNKAAQDQPQEKRDESFTHTPNMLIFPNPSSPISI</sequence>
<dbReference type="Proteomes" id="UP000596192">
    <property type="component" value="Chromosome"/>
</dbReference>
<dbReference type="RefSeq" id="WP_198866058.1">
    <property type="nucleotide sequence ID" value="NZ_CP066310.1"/>
</dbReference>
<dbReference type="PANTHER" id="PTHR12302:SF3">
    <property type="entry name" value="SERINE_THREONINE-PROTEIN KINASE 31"/>
    <property type="match status" value="1"/>
</dbReference>
<dbReference type="SUPFAM" id="SSF50199">
    <property type="entry name" value="Staphylococcal nuclease"/>
    <property type="match status" value="1"/>
</dbReference>
<dbReference type="SMART" id="SM00318">
    <property type="entry name" value="SNc"/>
    <property type="match status" value="1"/>
</dbReference>
<evidence type="ECO:0000256" key="3">
    <source>
        <dbReference type="ARBA" id="ARBA00022801"/>
    </source>
</evidence>
<dbReference type="InterPro" id="IPR035437">
    <property type="entry name" value="SNase_OB-fold_sf"/>
</dbReference>
<dbReference type="EMBL" id="CP066310">
    <property type="protein sequence ID" value="QQE86933.1"/>
    <property type="molecule type" value="Genomic_DNA"/>
</dbReference>
<dbReference type="Gene3D" id="2.40.50.90">
    <property type="match status" value="1"/>
</dbReference>
<dbReference type="GO" id="GO:0004519">
    <property type="term" value="F:endonuclease activity"/>
    <property type="evidence" value="ECO:0007669"/>
    <property type="project" value="UniProtKB-KW"/>
</dbReference>
<accession>A0AAP9YA69</accession>
<keyword evidence="2" id="KW-0255">Endonuclease</keyword>
<name>A0AAP9YA69_9GAMM</name>
<evidence type="ECO:0000259" key="6">
    <source>
        <dbReference type="PROSITE" id="PS50830"/>
    </source>
</evidence>
<reference evidence="7 8" key="1">
    <citation type="submission" date="2020-12" db="EMBL/GenBank/DDBJ databases">
        <title>Genomic Analysis and Response surface optimization of nitrogen-fixing conditions for A. chroococcum strain HR1, Isolation from rhizosphere soil.</title>
        <authorList>
            <person name="Li J."/>
            <person name="Yang H."/>
            <person name="Liu H."/>
            <person name="Wang C."/>
            <person name="Tian Y."/>
            <person name="Lu X.Y."/>
        </authorList>
    </citation>
    <scope>NUCLEOTIDE SEQUENCE [LARGE SCALE GENOMIC DNA]</scope>
    <source>
        <strain evidence="7 8">HR1</strain>
    </source>
</reference>
<dbReference type="InterPro" id="IPR016071">
    <property type="entry name" value="Staphylococal_nuclease_OB-fold"/>
</dbReference>
<evidence type="ECO:0000256" key="2">
    <source>
        <dbReference type="ARBA" id="ARBA00022759"/>
    </source>
</evidence>
<keyword evidence="5" id="KW-0732">Signal</keyword>
<feature type="signal peptide" evidence="5">
    <location>
        <begin position="1"/>
        <end position="20"/>
    </location>
</feature>
<evidence type="ECO:0000256" key="5">
    <source>
        <dbReference type="SAM" id="SignalP"/>
    </source>
</evidence>
<keyword evidence="3" id="KW-0378">Hydrolase</keyword>
<dbReference type="AlphaFoldDB" id="A0AAP9YA69"/>
<feature type="chain" id="PRO_5042972969" evidence="5">
    <location>
        <begin position="21"/>
        <end position="187"/>
    </location>
</feature>
<protein>
    <submittedName>
        <fullName evidence="7">Thermonuclease family protein</fullName>
    </submittedName>
</protein>
<evidence type="ECO:0000313" key="8">
    <source>
        <dbReference type="Proteomes" id="UP000596192"/>
    </source>
</evidence>
<evidence type="ECO:0000313" key="7">
    <source>
        <dbReference type="EMBL" id="QQE86933.1"/>
    </source>
</evidence>
<proteinExistence type="predicted"/>
<gene>
    <name evidence="7" type="ORF">GKQ51_11335</name>
</gene>
<dbReference type="PROSITE" id="PS50830">
    <property type="entry name" value="TNASE_3"/>
    <property type="match status" value="1"/>
</dbReference>
<evidence type="ECO:0000256" key="4">
    <source>
        <dbReference type="SAM" id="MobiDB-lite"/>
    </source>
</evidence>
<dbReference type="Pfam" id="PF00565">
    <property type="entry name" value="SNase"/>
    <property type="match status" value="1"/>
</dbReference>
<feature type="region of interest" description="Disordered" evidence="4">
    <location>
        <begin position="155"/>
        <end position="187"/>
    </location>
</feature>
<keyword evidence="1" id="KW-0540">Nuclease</keyword>